<keyword evidence="4" id="KW-1185">Reference proteome</keyword>
<reference evidence="3" key="4">
    <citation type="submission" date="2019-03" db="UniProtKB">
        <authorList>
            <consortium name="EnsemblPlants"/>
        </authorList>
    </citation>
    <scope>IDENTIFICATION</scope>
</reference>
<reference evidence="4" key="2">
    <citation type="journal article" date="2017" name="Nat. Plants">
        <title>The Aegilops tauschii genome reveals multiple impacts of transposons.</title>
        <authorList>
            <person name="Zhao G."/>
            <person name="Zou C."/>
            <person name="Li K."/>
            <person name="Wang K."/>
            <person name="Li T."/>
            <person name="Gao L."/>
            <person name="Zhang X."/>
            <person name="Wang H."/>
            <person name="Yang Z."/>
            <person name="Liu X."/>
            <person name="Jiang W."/>
            <person name="Mao L."/>
            <person name="Kong X."/>
            <person name="Jiao Y."/>
            <person name="Jia J."/>
        </authorList>
    </citation>
    <scope>NUCLEOTIDE SEQUENCE [LARGE SCALE GENOMIC DNA]</scope>
    <source>
        <strain evidence="4">cv. AL8/78</strain>
    </source>
</reference>
<dbReference type="PANTHER" id="PTHR31374">
    <property type="entry name" value="AUXIN-INDUCED PROTEIN-LIKE-RELATED"/>
    <property type="match status" value="1"/>
</dbReference>
<feature type="chain" id="PRO_5019549592" evidence="2">
    <location>
        <begin position="25"/>
        <end position="149"/>
    </location>
</feature>
<evidence type="ECO:0000313" key="3">
    <source>
        <dbReference type="EnsemblPlants" id="AET5Gv20672100.1"/>
    </source>
</evidence>
<dbReference type="Pfam" id="PF02519">
    <property type="entry name" value="Auxin_inducible"/>
    <property type="match status" value="1"/>
</dbReference>
<evidence type="ECO:0000313" key="4">
    <source>
        <dbReference type="Proteomes" id="UP000015105"/>
    </source>
</evidence>
<feature type="signal peptide" evidence="2">
    <location>
        <begin position="1"/>
        <end position="24"/>
    </location>
</feature>
<reference evidence="3" key="3">
    <citation type="journal article" date="2017" name="Nature">
        <title>Genome sequence of the progenitor of the wheat D genome Aegilops tauschii.</title>
        <authorList>
            <person name="Luo M.C."/>
            <person name="Gu Y.Q."/>
            <person name="Puiu D."/>
            <person name="Wang H."/>
            <person name="Twardziok S.O."/>
            <person name="Deal K.R."/>
            <person name="Huo N."/>
            <person name="Zhu T."/>
            <person name="Wang L."/>
            <person name="Wang Y."/>
            <person name="McGuire P.E."/>
            <person name="Liu S."/>
            <person name="Long H."/>
            <person name="Ramasamy R.K."/>
            <person name="Rodriguez J.C."/>
            <person name="Van S.L."/>
            <person name="Yuan L."/>
            <person name="Wang Z."/>
            <person name="Xia Z."/>
            <person name="Xiao L."/>
            <person name="Anderson O.D."/>
            <person name="Ouyang S."/>
            <person name="Liang Y."/>
            <person name="Zimin A.V."/>
            <person name="Pertea G."/>
            <person name="Qi P."/>
            <person name="Bennetzen J.L."/>
            <person name="Dai X."/>
            <person name="Dawson M.W."/>
            <person name="Muller H.G."/>
            <person name="Kugler K."/>
            <person name="Rivarola-Duarte L."/>
            <person name="Spannagl M."/>
            <person name="Mayer K.F.X."/>
            <person name="Lu F.H."/>
            <person name="Bevan M.W."/>
            <person name="Leroy P."/>
            <person name="Li P."/>
            <person name="You F.M."/>
            <person name="Sun Q."/>
            <person name="Liu Z."/>
            <person name="Lyons E."/>
            <person name="Wicker T."/>
            <person name="Salzberg S.L."/>
            <person name="Devos K.M."/>
            <person name="Dvorak J."/>
        </authorList>
    </citation>
    <scope>NUCLEOTIDE SEQUENCE [LARGE SCALE GENOMIC DNA]</scope>
    <source>
        <strain evidence="3">cv. AL8/78</strain>
    </source>
</reference>
<proteinExistence type="inferred from homology"/>
<sequence length="149" mass="16368">ACYTFFANLQLAVACVVLCTMAMAEKGSAARKAGLITKTLDRCRSTTTRNKPAEGCFSVYVGADKQRYVVRTECLNHPLFQALLEEAEEAFGYADAGPLELPCNTEAFTKVLEKIEKEKQMAVGRRHGLPRGNSYQLLGTGWPMIVGRS</sequence>
<keyword evidence="2" id="KW-0732">Signal</keyword>
<dbReference type="EnsemblPlants" id="AET5Gv20672100.1">
    <property type="protein sequence ID" value="AET5Gv20672100.1"/>
    <property type="gene ID" value="AET5Gv20672100"/>
</dbReference>
<organism evidence="3 4">
    <name type="scientific">Aegilops tauschii subsp. strangulata</name>
    <name type="common">Goatgrass</name>
    <dbReference type="NCBI Taxonomy" id="200361"/>
    <lineage>
        <taxon>Eukaryota</taxon>
        <taxon>Viridiplantae</taxon>
        <taxon>Streptophyta</taxon>
        <taxon>Embryophyta</taxon>
        <taxon>Tracheophyta</taxon>
        <taxon>Spermatophyta</taxon>
        <taxon>Magnoliopsida</taxon>
        <taxon>Liliopsida</taxon>
        <taxon>Poales</taxon>
        <taxon>Poaceae</taxon>
        <taxon>BOP clade</taxon>
        <taxon>Pooideae</taxon>
        <taxon>Triticodae</taxon>
        <taxon>Triticeae</taxon>
        <taxon>Triticinae</taxon>
        <taxon>Aegilops</taxon>
    </lineage>
</organism>
<evidence type="ECO:0000256" key="1">
    <source>
        <dbReference type="ARBA" id="ARBA00006974"/>
    </source>
</evidence>
<comment type="similarity">
    <text evidence="1">Belongs to the ARG7 family.</text>
</comment>
<dbReference type="Gramene" id="AET5Gv20672100.1">
    <property type="protein sequence ID" value="AET5Gv20672100.1"/>
    <property type="gene ID" value="AET5Gv20672100"/>
</dbReference>
<reference evidence="3" key="5">
    <citation type="journal article" date="2021" name="G3 (Bethesda)">
        <title>Aegilops tauschii genome assembly Aet v5.0 features greater sequence contiguity and improved annotation.</title>
        <authorList>
            <person name="Wang L."/>
            <person name="Zhu T."/>
            <person name="Rodriguez J.C."/>
            <person name="Deal K.R."/>
            <person name="Dubcovsky J."/>
            <person name="McGuire P.E."/>
            <person name="Lux T."/>
            <person name="Spannagl M."/>
            <person name="Mayer K.F.X."/>
            <person name="Baldrich P."/>
            <person name="Meyers B.C."/>
            <person name="Huo N."/>
            <person name="Gu Y.Q."/>
            <person name="Zhou H."/>
            <person name="Devos K.M."/>
            <person name="Bennetzen J.L."/>
            <person name="Unver T."/>
            <person name="Budak H."/>
            <person name="Gulick P.J."/>
            <person name="Galiba G."/>
            <person name="Kalapos B."/>
            <person name="Nelson D.R."/>
            <person name="Li P."/>
            <person name="You F.M."/>
            <person name="Luo M.C."/>
            <person name="Dvorak J."/>
        </authorList>
    </citation>
    <scope>NUCLEOTIDE SEQUENCE [LARGE SCALE GENOMIC DNA]</scope>
    <source>
        <strain evidence="3">cv. AL8/78</strain>
    </source>
</reference>
<name>A0A453L8P8_AEGTS</name>
<accession>A0A453L8P8</accession>
<dbReference type="Proteomes" id="UP000015105">
    <property type="component" value="Chromosome 5D"/>
</dbReference>
<protein>
    <submittedName>
        <fullName evidence="3">Uncharacterized protein</fullName>
    </submittedName>
</protein>
<dbReference type="GO" id="GO:0009733">
    <property type="term" value="P:response to auxin"/>
    <property type="evidence" value="ECO:0007669"/>
    <property type="project" value="InterPro"/>
</dbReference>
<dbReference type="AlphaFoldDB" id="A0A453L8P8"/>
<dbReference type="InterPro" id="IPR003676">
    <property type="entry name" value="SAUR_fam"/>
</dbReference>
<evidence type="ECO:0000256" key="2">
    <source>
        <dbReference type="SAM" id="SignalP"/>
    </source>
</evidence>
<reference evidence="4" key="1">
    <citation type="journal article" date="2014" name="Science">
        <title>Ancient hybridizations among the ancestral genomes of bread wheat.</title>
        <authorList>
            <consortium name="International Wheat Genome Sequencing Consortium,"/>
            <person name="Marcussen T."/>
            <person name="Sandve S.R."/>
            <person name="Heier L."/>
            <person name="Spannagl M."/>
            <person name="Pfeifer M."/>
            <person name="Jakobsen K.S."/>
            <person name="Wulff B.B."/>
            <person name="Steuernagel B."/>
            <person name="Mayer K.F."/>
            <person name="Olsen O.A."/>
        </authorList>
    </citation>
    <scope>NUCLEOTIDE SEQUENCE [LARGE SCALE GENOMIC DNA]</scope>
    <source>
        <strain evidence="4">cv. AL8/78</strain>
    </source>
</reference>
<dbReference type="PANTHER" id="PTHR31374:SF442">
    <property type="entry name" value="AUXIN-RESPONSIVE PROTEIN"/>
    <property type="match status" value="1"/>
</dbReference>